<dbReference type="Gene3D" id="1.20.58.80">
    <property type="entry name" value="Phosphotransferase system, lactose/cellobiose-type IIA subunit"/>
    <property type="match status" value="1"/>
</dbReference>
<dbReference type="InterPro" id="IPR003188">
    <property type="entry name" value="PTS_IIA_lac/cel"/>
</dbReference>
<keyword evidence="4" id="KW-0598">Phosphotransferase system</keyword>
<dbReference type="CDD" id="cd00215">
    <property type="entry name" value="PTS_IIA_lac"/>
    <property type="match status" value="1"/>
</dbReference>
<gene>
    <name evidence="8" type="ORF">FC27_GL000260</name>
</gene>
<evidence type="ECO:0000256" key="4">
    <source>
        <dbReference type="ARBA" id="ARBA00022683"/>
    </source>
</evidence>
<comment type="caution">
    <text evidence="8">The sequence shown here is derived from an EMBL/GenBank/DDBJ whole genome shotgun (WGS) entry which is preliminary data.</text>
</comment>
<dbReference type="RefSeq" id="WP_010624544.1">
    <property type="nucleotide sequence ID" value="NZ_AZFA01000010.1"/>
</dbReference>
<dbReference type="PROSITE" id="PS51095">
    <property type="entry name" value="PTS_EIIA_TYPE_3"/>
    <property type="match status" value="1"/>
</dbReference>
<dbReference type="GO" id="GO:0046872">
    <property type="term" value="F:metal ion binding"/>
    <property type="evidence" value="ECO:0007669"/>
    <property type="project" value="UniProtKB-KW"/>
</dbReference>
<evidence type="ECO:0000256" key="1">
    <source>
        <dbReference type="ARBA" id="ARBA00022448"/>
    </source>
</evidence>
<accession>A0A0R1SCC7</accession>
<dbReference type="PIRSF" id="PIRSF000699">
    <property type="entry name" value="PTS_IILac_III"/>
    <property type="match status" value="1"/>
</dbReference>
<keyword evidence="9" id="KW-1185">Reference proteome</keyword>
<dbReference type="Proteomes" id="UP000051647">
    <property type="component" value="Unassembled WGS sequence"/>
</dbReference>
<dbReference type="PANTHER" id="PTHR34382">
    <property type="entry name" value="PTS SYSTEM N,N'-DIACETYLCHITOBIOSE-SPECIFIC EIIA COMPONENT"/>
    <property type="match status" value="1"/>
</dbReference>
<evidence type="ECO:0000256" key="7">
    <source>
        <dbReference type="PROSITE-ProRule" id="PRU00418"/>
    </source>
</evidence>
<dbReference type="AlphaFoldDB" id="A0A0R1SCC7"/>
<dbReference type="OrthoDB" id="350602at2"/>
<feature type="active site" description="Tele-phosphohistidine intermediate" evidence="5">
    <location>
        <position position="86"/>
    </location>
</feature>
<reference evidence="8 9" key="1">
    <citation type="journal article" date="2015" name="Genome Announc.">
        <title>Expanding the biotechnology potential of lactobacilli through comparative genomics of 213 strains and associated genera.</title>
        <authorList>
            <person name="Sun Z."/>
            <person name="Harris H.M."/>
            <person name="McCann A."/>
            <person name="Guo C."/>
            <person name="Argimon S."/>
            <person name="Zhang W."/>
            <person name="Yang X."/>
            <person name="Jeffery I.B."/>
            <person name="Cooney J.C."/>
            <person name="Kagawa T.F."/>
            <person name="Liu W."/>
            <person name="Song Y."/>
            <person name="Salvetti E."/>
            <person name="Wrobel A."/>
            <person name="Rasinkangas P."/>
            <person name="Parkhill J."/>
            <person name="Rea M.C."/>
            <person name="O'Sullivan O."/>
            <person name="Ritari J."/>
            <person name="Douillard F.P."/>
            <person name="Paul Ross R."/>
            <person name="Yang R."/>
            <person name="Briner A.E."/>
            <person name="Felis G.E."/>
            <person name="de Vos W.M."/>
            <person name="Barrangou R."/>
            <person name="Klaenhammer T.R."/>
            <person name="Caufield P.W."/>
            <person name="Cui Y."/>
            <person name="Zhang H."/>
            <person name="O'Toole P.W."/>
        </authorList>
    </citation>
    <scope>NUCLEOTIDE SEQUENCE [LARGE SCALE GENOMIC DNA]</scope>
    <source>
        <strain evidence="8 9">DSM 14857</strain>
    </source>
</reference>
<dbReference type="PANTHER" id="PTHR34382:SF7">
    <property type="entry name" value="PTS SYSTEM N,N'-DIACETYLCHITOBIOSE-SPECIFIC EIIA COMPONENT"/>
    <property type="match status" value="1"/>
</dbReference>
<evidence type="ECO:0000256" key="2">
    <source>
        <dbReference type="ARBA" id="ARBA00022597"/>
    </source>
</evidence>
<dbReference type="InterPro" id="IPR036542">
    <property type="entry name" value="PTS_IIA_lac/cel_sf"/>
</dbReference>
<keyword evidence="6" id="KW-0479">Metal-binding</keyword>
<keyword evidence="2" id="KW-0762">Sugar transport</keyword>
<dbReference type="EMBL" id="AZFA01000010">
    <property type="protein sequence ID" value="KRL66815.1"/>
    <property type="molecule type" value="Genomic_DNA"/>
</dbReference>
<evidence type="ECO:0000313" key="8">
    <source>
        <dbReference type="EMBL" id="KRL66815.1"/>
    </source>
</evidence>
<dbReference type="GO" id="GO:0016740">
    <property type="term" value="F:transferase activity"/>
    <property type="evidence" value="ECO:0007669"/>
    <property type="project" value="UniProtKB-KW"/>
</dbReference>
<dbReference type="STRING" id="1423815.FC27_GL000260"/>
<dbReference type="GO" id="GO:0009401">
    <property type="term" value="P:phosphoenolpyruvate-dependent sugar phosphotransferase system"/>
    <property type="evidence" value="ECO:0007669"/>
    <property type="project" value="UniProtKB-KW"/>
</dbReference>
<evidence type="ECO:0000256" key="6">
    <source>
        <dbReference type="PIRSR" id="PIRSR000699-2"/>
    </source>
</evidence>
<evidence type="ECO:0000256" key="3">
    <source>
        <dbReference type="ARBA" id="ARBA00022679"/>
    </source>
</evidence>
<organism evidence="8 9">
    <name type="scientific">Companilactobacillus versmoldensis DSM 14857 = KCTC 3814</name>
    <dbReference type="NCBI Taxonomy" id="1423815"/>
    <lineage>
        <taxon>Bacteria</taxon>
        <taxon>Bacillati</taxon>
        <taxon>Bacillota</taxon>
        <taxon>Bacilli</taxon>
        <taxon>Lactobacillales</taxon>
        <taxon>Lactobacillaceae</taxon>
        <taxon>Companilactobacillus</taxon>
    </lineage>
</organism>
<proteinExistence type="predicted"/>
<dbReference type="Pfam" id="PF02255">
    <property type="entry name" value="PTS_IIA"/>
    <property type="match status" value="1"/>
</dbReference>
<feature type="modified residue" description="Phosphohistidine; by HPr" evidence="7">
    <location>
        <position position="86"/>
    </location>
</feature>
<protein>
    <submittedName>
        <fullName evidence="8">Cellobiose-specific PTS system IIA component</fullName>
    </submittedName>
</protein>
<dbReference type="SUPFAM" id="SSF46973">
    <property type="entry name" value="Enzyme IIa from lactose specific PTS, IIa-lac"/>
    <property type="match status" value="1"/>
</dbReference>
<dbReference type="eggNOG" id="COG1447">
    <property type="taxonomic scope" value="Bacteria"/>
</dbReference>
<sequence length="114" mass="12868">MEINHDKSVDVEKLATISMQVILHAGNARASLFKAIDSASNYDFKIADELLETANDDLTEAHRVQTETMQLEAEGIQVPYSVLFSHAQDTLMTVKSEQNLIKEMIKLYKRIGEK</sequence>
<name>A0A0R1SCC7_9LACO</name>
<evidence type="ECO:0000313" key="9">
    <source>
        <dbReference type="Proteomes" id="UP000051647"/>
    </source>
</evidence>
<keyword evidence="1" id="KW-0813">Transport</keyword>
<feature type="binding site" evidence="6">
    <location>
        <position position="89"/>
    </location>
    <ligand>
        <name>Mg(2+)</name>
        <dbReference type="ChEBI" id="CHEBI:18420"/>
        <note>ligand shared between all trimeric partners</note>
    </ligand>
</feature>
<keyword evidence="3" id="KW-0808">Transferase</keyword>
<dbReference type="PATRIC" id="fig|1423815.3.peg.264"/>
<keyword evidence="6" id="KW-0460">Magnesium</keyword>
<evidence type="ECO:0000256" key="5">
    <source>
        <dbReference type="PIRSR" id="PIRSR000699-1"/>
    </source>
</evidence>
<comment type="cofactor">
    <cofactor evidence="6">
        <name>Mg(2+)</name>
        <dbReference type="ChEBI" id="CHEBI:18420"/>
    </cofactor>
    <text evidence="6">Binds 1 Mg(2+) ion per trimer.</text>
</comment>